<dbReference type="PANTHER" id="PTHR30204">
    <property type="entry name" value="REDOX-CYCLING DRUG-SENSING TRANSCRIPTIONAL ACTIVATOR SOXR"/>
    <property type="match status" value="1"/>
</dbReference>
<dbReference type="GO" id="GO:0003700">
    <property type="term" value="F:DNA-binding transcription factor activity"/>
    <property type="evidence" value="ECO:0007669"/>
    <property type="project" value="InterPro"/>
</dbReference>
<evidence type="ECO:0000313" key="3">
    <source>
        <dbReference type="EMBL" id="CDX03174.1"/>
    </source>
</evidence>
<feature type="domain" description="HTH merR-type" evidence="2">
    <location>
        <begin position="8"/>
        <end position="76"/>
    </location>
</feature>
<dbReference type="InterPro" id="IPR047057">
    <property type="entry name" value="MerR_fam"/>
</dbReference>
<keyword evidence="1" id="KW-0238">DNA-binding</keyword>
<accession>A0A098B2R4</accession>
<dbReference type="AlphaFoldDB" id="A0A098B2R4"/>
<dbReference type="PATRIC" id="fig|49338.4.peg.3537"/>
<evidence type="ECO:0000259" key="2">
    <source>
        <dbReference type="PROSITE" id="PS50937"/>
    </source>
</evidence>
<protein>
    <submittedName>
        <fullName evidence="3">Transcriptional regulator, MerR</fullName>
    </submittedName>
</protein>
<evidence type="ECO:0000256" key="1">
    <source>
        <dbReference type="ARBA" id="ARBA00023125"/>
    </source>
</evidence>
<reference evidence="3" key="1">
    <citation type="submission" date="2014-07" db="EMBL/GenBank/DDBJ databases">
        <authorList>
            <person name="Hornung V.Bastian."/>
        </authorList>
    </citation>
    <scope>NUCLEOTIDE SEQUENCE</scope>
    <source>
        <strain evidence="3">PCE-S</strain>
    </source>
</reference>
<dbReference type="CDD" id="cd04767">
    <property type="entry name" value="HTH_HspR-like_MBC"/>
    <property type="match status" value="1"/>
</dbReference>
<dbReference type="SMART" id="SM00422">
    <property type="entry name" value="HTH_MERR"/>
    <property type="match status" value="1"/>
</dbReference>
<organism evidence="3">
    <name type="scientific">Desulfitobacterium hafniense</name>
    <name type="common">Desulfitobacterium frappieri</name>
    <dbReference type="NCBI Taxonomy" id="49338"/>
    <lineage>
        <taxon>Bacteria</taxon>
        <taxon>Bacillati</taxon>
        <taxon>Bacillota</taxon>
        <taxon>Clostridia</taxon>
        <taxon>Eubacteriales</taxon>
        <taxon>Desulfitobacteriaceae</taxon>
        <taxon>Desulfitobacterium</taxon>
    </lineage>
</organism>
<gene>
    <name evidence="3" type="ORF">DPCES_3287</name>
</gene>
<dbReference type="PROSITE" id="PS50937">
    <property type="entry name" value="HTH_MERR_2"/>
    <property type="match status" value="1"/>
</dbReference>
<dbReference type="Pfam" id="PF13411">
    <property type="entry name" value="MerR_1"/>
    <property type="match status" value="1"/>
</dbReference>
<dbReference type="SUPFAM" id="SSF46955">
    <property type="entry name" value="Putative DNA-binding domain"/>
    <property type="match status" value="1"/>
</dbReference>
<dbReference type="GO" id="GO:0003677">
    <property type="term" value="F:DNA binding"/>
    <property type="evidence" value="ECO:0007669"/>
    <property type="project" value="UniProtKB-KW"/>
</dbReference>
<dbReference type="EMBL" id="LK996017">
    <property type="protein sequence ID" value="CDX03174.1"/>
    <property type="molecule type" value="Genomic_DNA"/>
</dbReference>
<dbReference type="PANTHER" id="PTHR30204:SF58">
    <property type="entry name" value="HTH-TYPE TRANSCRIPTIONAL REGULATOR YFMP"/>
    <property type="match status" value="1"/>
</dbReference>
<proteinExistence type="predicted"/>
<sequence length="137" mass="15749">MLDEEKGLYSIGTVAELIEEHPETLRVWERNGLIHPNRDKYQRKYSNNDLLRLKFIKYLMNEKGLNIAGVKQLTSMYSCWYNRNCKGGGMRSSTIPINESKPCWKIEGTYCFIASDKSELCSTCEMLKTCASSSDCK</sequence>
<dbReference type="InterPro" id="IPR000551">
    <property type="entry name" value="MerR-type_HTH_dom"/>
</dbReference>
<name>A0A098B2R4_DESHA</name>
<dbReference type="InterPro" id="IPR009061">
    <property type="entry name" value="DNA-bd_dom_put_sf"/>
</dbReference>
<dbReference type="Gene3D" id="1.10.1660.10">
    <property type="match status" value="1"/>
</dbReference>